<dbReference type="EMBL" id="CP014230">
    <property type="protein sequence ID" value="AMD93150.1"/>
    <property type="molecule type" value="Genomic_DNA"/>
</dbReference>
<dbReference type="RefSeq" id="WP_066606079.1">
    <property type="nucleotide sequence ID" value="NZ_CP014230.1"/>
</dbReference>
<dbReference type="PANTHER" id="PTHR30589">
    <property type="entry name" value="PROLIPOPROTEIN DIACYLGLYCERYL TRANSFERASE"/>
    <property type="match status" value="1"/>
</dbReference>
<evidence type="ECO:0000256" key="7">
    <source>
        <dbReference type="HAMAP-Rule" id="MF_01147"/>
    </source>
</evidence>
<evidence type="ECO:0000256" key="3">
    <source>
        <dbReference type="ARBA" id="ARBA00022679"/>
    </source>
</evidence>
<dbReference type="STRING" id="888061.AXF15_08595"/>
<feature type="transmembrane region" description="Helical" evidence="7">
    <location>
        <begin position="203"/>
        <end position="221"/>
    </location>
</feature>
<dbReference type="GO" id="GO:0042158">
    <property type="term" value="P:lipoprotein biosynthetic process"/>
    <property type="evidence" value="ECO:0007669"/>
    <property type="project" value="UniProtKB-UniRule"/>
</dbReference>
<keyword evidence="4 7" id="KW-0812">Transmembrane</keyword>
<feature type="binding site" evidence="7">
    <location>
        <position position="140"/>
    </location>
    <ligand>
        <name>a 1,2-diacyl-sn-glycero-3-phospho-(1'-sn-glycerol)</name>
        <dbReference type="ChEBI" id="CHEBI:64716"/>
    </ligand>
</feature>
<keyword evidence="9" id="KW-1185">Reference proteome</keyword>
<dbReference type="UniPathway" id="UPA00664"/>
<protein>
    <recommendedName>
        <fullName evidence="7">Phosphatidylglycerol--prolipoprotein diacylglyceryl transferase</fullName>
        <ecNumber evidence="7">2.5.1.145</ecNumber>
    </recommendedName>
</protein>
<feature type="transmembrane region" description="Helical" evidence="7">
    <location>
        <begin position="233"/>
        <end position="253"/>
    </location>
</feature>
<keyword evidence="5 7" id="KW-1133">Transmembrane helix</keyword>
<feature type="transmembrane region" description="Helical" evidence="7">
    <location>
        <begin position="97"/>
        <end position="114"/>
    </location>
</feature>
<feature type="transmembrane region" description="Helical" evidence="7">
    <location>
        <begin position="58"/>
        <end position="77"/>
    </location>
</feature>
<gene>
    <name evidence="7" type="primary">lgt</name>
    <name evidence="8" type="ORF">AXF15_08595</name>
</gene>
<evidence type="ECO:0000256" key="1">
    <source>
        <dbReference type="ARBA" id="ARBA00007150"/>
    </source>
</evidence>
<comment type="similarity">
    <text evidence="1 7">Belongs to the Lgt family.</text>
</comment>
<dbReference type="AlphaFoldDB" id="A0A0X8JQP3"/>
<comment type="function">
    <text evidence="7">Catalyzes the transfer of the diacylglyceryl group from phosphatidylglycerol to the sulfhydryl group of the N-terminal cysteine of a prolipoprotein, the first step in the formation of mature lipoproteins.</text>
</comment>
<keyword evidence="3 7" id="KW-0808">Transferase</keyword>
<sequence>MFPTIFELAPFTLFGLEIGPFALHAYGLFVAMGFLLGISWSMREAREAGLDPDLLSDLGFYIILGAILGARILYVLINPAYFWDNPLEVFMFWKGGLVFSGGAILAASLALWFLKKRRQDIWRWMDVLAPGIGLGEAIGRIGCMAAGCCYGASCDLPWAVTFSNPESLAPLFTPLHPTQFYHSLAGLCCFVILMALKPHIRRTGGLMAIFLVFFGAFRFLIELFRADYRGGTGVLSVTQIIALGAVGLGLFLFHHRRSHVR</sequence>
<dbReference type="InterPro" id="IPR001640">
    <property type="entry name" value="Lgt"/>
</dbReference>
<evidence type="ECO:0000256" key="6">
    <source>
        <dbReference type="ARBA" id="ARBA00023136"/>
    </source>
</evidence>
<evidence type="ECO:0000256" key="5">
    <source>
        <dbReference type="ARBA" id="ARBA00022989"/>
    </source>
</evidence>
<comment type="pathway">
    <text evidence="7">Protein modification; lipoprotein biosynthesis (diacylglyceryl transfer).</text>
</comment>
<comment type="catalytic activity">
    <reaction evidence="7">
        <text>L-cysteinyl-[prolipoprotein] + a 1,2-diacyl-sn-glycero-3-phospho-(1'-sn-glycerol) = an S-1,2-diacyl-sn-glyceryl-L-cysteinyl-[prolipoprotein] + sn-glycerol 1-phosphate + H(+)</text>
        <dbReference type="Rhea" id="RHEA:56712"/>
        <dbReference type="Rhea" id="RHEA-COMP:14679"/>
        <dbReference type="Rhea" id="RHEA-COMP:14680"/>
        <dbReference type="ChEBI" id="CHEBI:15378"/>
        <dbReference type="ChEBI" id="CHEBI:29950"/>
        <dbReference type="ChEBI" id="CHEBI:57685"/>
        <dbReference type="ChEBI" id="CHEBI:64716"/>
        <dbReference type="ChEBI" id="CHEBI:140658"/>
        <dbReference type="EC" id="2.5.1.145"/>
    </reaction>
</comment>
<dbReference type="OrthoDB" id="871140at2"/>
<evidence type="ECO:0000256" key="2">
    <source>
        <dbReference type="ARBA" id="ARBA00022475"/>
    </source>
</evidence>
<evidence type="ECO:0000313" key="9">
    <source>
        <dbReference type="Proteomes" id="UP000063964"/>
    </source>
</evidence>
<dbReference type="NCBIfam" id="TIGR00544">
    <property type="entry name" value="lgt"/>
    <property type="match status" value="1"/>
</dbReference>
<name>A0A0X8JQP3_9BACT</name>
<accession>A0A0X8JQP3</accession>
<dbReference type="Pfam" id="PF01790">
    <property type="entry name" value="LGT"/>
    <property type="match status" value="1"/>
</dbReference>
<reference evidence="9" key="1">
    <citation type="submission" date="2016-02" db="EMBL/GenBank/DDBJ databases">
        <authorList>
            <person name="Holder M.E."/>
            <person name="Ajami N.J."/>
            <person name="Petrosino J.F."/>
        </authorList>
    </citation>
    <scope>NUCLEOTIDE SEQUENCE [LARGE SCALE GENOMIC DNA]</scope>
    <source>
        <strain evidence="9">DSM 12838</strain>
    </source>
</reference>
<comment type="subcellular location">
    <subcellularLocation>
        <location evidence="7">Cell membrane</location>
        <topology evidence="7">Multi-pass membrane protein</topology>
    </subcellularLocation>
</comment>
<dbReference type="GO" id="GO:0008961">
    <property type="term" value="F:phosphatidylglycerol-prolipoprotein diacylglyceryl transferase activity"/>
    <property type="evidence" value="ECO:0007669"/>
    <property type="project" value="UniProtKB-UniRule"/>
</dbReference>
<dbReference type="PANTHER" id="PTHR30589:SF0">
    <property type="entry name" value="PHOSPHATIDYLGLYCEROL--PROLIPOPROTEIN DIACYLGLYCERYL TRANSFERASE"/>
    <property type="match status" value="1"/>
</dbReference>
<dbReference type="GO" id="GO:0005886">
    <property type="term" value="C:plasma membrane"/>
    <property type="evidence" value="ECO:0007669"/>
    <property type="project" value="UniProtKB-SubCell"/>
</dbReference>
<dbReference type="EC" id="2.5.1.145" evidence="7"/>
<dbReference type="KEGG" id="doa:AXF15_08595"/>
<keyword evidence="8" id="KW-0449">Lipoprotein</keyword>
<keyword evidence="6 7" id="KW-0472">Membrane</keyword>
<proteinExistence type="inferred from homology"/>
<evidence type="ECO:0000256" key="4">
    <source>
        <dbReference type="ARBA" id="ARBA00022692"/>
    </source>
</evidence>
<feature type="transmembrane region" description="Helical" evidence="7">
    <location>
        <begin position="20"/>
        <end position="38"/>
    </location>
</feature>
<organism evidence="8 9">
    <name type="scientific">Desulfomicrobium orale DSM 12838</name>
    <dbReference type="NCBI Taxonomy" id="888061"/>
    <lineage>
        <taxon>Bacteria</taxon>
        <taxon>Pseudomonadati</taxon>
        <taxon>Thermodesulfobacteriota</taxon>
        <taxon>Desulfovibrionia</taxon>
        <taxon>Desulfovibrionales</taxon>
        <taxon>Desulfomicrobiaceae</taxon>
        <taxon>Desulfomicrobium</taxon>
    </lineage>
</organism>
<keyword evidence="2 7" id="KW-1003">Cell membrane</keyword>
<dbReference type="HAMAP" id="MF_01147">
    <property type="entry name" value="Lgt"/>
    <property type="match status" value="1"/>
</dbReference>
<evidence type="ECO:0000313" key="8">
    <source>
        <dbReference type="EMBL" id="AMD93150.1"/>
    </source>
</evidence>
<dbReference type="Proteomes" id="UP000063964">
    <property type="component" value="Chromosome"/>
</dbReference>